<evidence type="ECO:0000256" key="3">
    <source>
        <dbReference type="ARBA" id="ARBA00022722"/>
    </source>
</evidence>
<evidence type="ECO:0000256" key="2">
    <source>
        <dbReference type="ARBA" id="ARBA00006357"/>
    </source>
</evidence>
<dbReference type="GO" id="GO:0005634">
    <property type="term" value="C:nucleus"/>
    <property type="evidence" value="ECO:0007669"/>
    <property type="project" value="UniProtKB-SubCell"/>
</dbReference>
<dbReference type="GO" id="GO:0004527">
    <property type="term" value="F:exonuclease activity"/>
    <property type="evidence" value="ECO:0007669"/>
    <property type="project" value="UniProtKB-KW"/>
</dbReference>
<dbReference type="PANTHER" id="PTHR12801:SF115">
    <property type="entry name" value="FI18136P1-RELATED"/>
    <property type="match status" value="1"/>
</dbReference>
<accession>A0A9Q8ZFX9</accession>
<evidence type="ECO:0000256" key="6">
    <source>
        <dbReference type="ARBA" id="ARBA00023242"/>
    </source>
</evidence>
<sequence>MAPPKLPGGEFGCALCGFTFDTKTELINHTATHYNRAPTHREHYKLQGLPGITPQGAIGLGLSREPDYPYRGYVDLDKPKDNDSTIVMYDDLADDSRLSTNANENGLRCKDCKKQFKSQAQYNNHFLACTPVASPFQAKPAASASSGVLRAKPLNTMVPFQSVSSKRKDTFNTKAQVSKPKPLQKAKPNPEEHKQLQQHHAAPAPFAPSVANTDRHFCNVKGCDKSFRSDAGLTQHKKDVHGIGGRKLDLEGRDSWMLGSRRGSPASSRAPSLTVHKLNISKPNHLFGPAPQVPQSHKPAAHPAAHQAVMQMNTNIGSIADIEQAKEIHHRALRLLIQSDIFIRPGSIVVDDISWSRVPCANQGQLLNTLDTMCHLPKQLQGEYLPGPKTFKDEQQASYSLAEFTSFSARDPGKPGLGAVVLICSKVALSDDRQEVVKIAAVDCITGAIIMNHLVCTDPQLSVTDWRSSVTGLSSWHDMEAARQAGYKVFKGWLGARAALGKYVDSETIILGYNLRADLDILRIMHGRGVDIVKVVEKAGNGAFAKQQLALDSLCRDTTIKVPGVYAKHGRDPLMDAFAVRELFLWAIKNQKGLETMAKKRVADYQNVQVLTKRTGGT</sequence>
<keyword evidence="3" id="KW-0540">Nuclease</keyword>
<dbReference type="InterPro" id="IPR013087">
    <property type="entry name" value="Znf_C2H2_type"/>
</dbReference>
<keyword evidence="5" id="KW-0269">Exonuclease</keyword>
<organism evidence="10 11">
    <name type="scientific">Curvularia clavata</name>
    <dbReference type="NCBI Taxonomy" id="95742"/>
    <lineage>
        <taxon>Eukaryota</taxon>
        <taxon>Fungi</taxon>
        <taxon>Dikarya</taxon>
        <taxon>Ascomycota</taxon>
        <taxon>Pezizomycotina</taxon>
        <taxon>Dothideomycetes</taxon>
        <taxon>Pleosporomycetidae</taxon>
        <taxon>Pleosporales</taxon>
        <taxon>Pleosporineae</taxon>
        <taxon>Pleosporaceae</taxon>
        <taxon>Curvularia</taxon>
    </lineage>
</organism>
<dbReference type="GO" id="GO:0003676">
    <property type="term" value="F:nucleic acid binding"/>
    <property type="evidence" value="ECO:0007669"/>
    <property type="project" value="InterPro"/>
</dbReference>
<dbReference type="Pfam" id="PF12874">
    <property type="entry name" value="zf-met"/>
    <property type="match status" value="1"/>
</dbReference>
<keyword evidence="7" id="KW-0862">Zinc</keyword>
<feature type="compositionally biased region" description="Low complexity" evidence="8">
    <location>
        <begin position="198"/>
        <end position="208"/>
    </location>
</feature>
<dbReference type="InterPro" id="IPR036397">
    <property type="entry name" value="RNaseH_sf"/>
</dbReference>
<gene>
    <name evidence="10" type="ORF">yc1106_08531</name>
</gene>
<evidence type="ECO:0000256" key="5">
    <source>
        <dbReference type="ARBA" id="ARBA00022839"/>
    </source>
</evidence>
<comment type="subcellular location">
    <subcellularLocation>
        <location evidence="1">Nucleus</location>
    </subcellularLocation>
</comment>
<dbReference type="VEuPathDB" id="FungiDB:yc1106_08531"/>
<feature type="domain" description="C2H2-type" evidence="9">
    <location>
        <begin position="216"/>
        <end position="241"/>
    </location>
</feature>
<dbReference type="Gene3D" id="3.30.420.10">
    <property type="entry name" value="Ribonuclease H-like superfamily/Ribonuclease H"/>
    <property type="match status" value="1"/>
</dbReference>
<evidence type="ECO:0000256" key="4">
    <source>
        <dbReference type="ARBA" id="ARBA00022801"/>
    </source>
</evidence>
<comment type="similarity">
    <text evidence="2">Belongs to the REXO1/REXO3 family.</text>
</comment>
<dbReference type="EMBL" id="CP089279">
    <property type="protein sequence ID" value="USP81257.1"/>
    <property type="molecule type" value="Genomic_DNA"/>
</dbReference>
<dbReference type="InterPro" id="IPR036236">
    <property type="entry name" value="Znf_C2H2_sf"/>
</dbReference>
<dbReference type="InterPro" id="IPR047021">
    <property type="entry name" value="REXO1/3/4-like"/>
</dbReference>
<evidence type="ECO:0000259" key="9">
    <source>
        <dbReference type="PROSITE" id="PS50157"/>
    </source>
</evidence>
<keyword evidence="4" id="KW-0378">Hydrolase</keyword>
<keyword evidence="11" id="KW-1185">Reference proteome</keyword>
<keyword evidence="6" id="KW-0539">Nucleus</keyword>
<name>A0A9Q8ZFX9_CURCL</name>
<dbReference type="Gene3D" id="3.30.160.60">
    <property type="entry name" value="Classic Zinc Finger"/>
    <property type="match status" value="2"/>
</dbReference>
<keyword evidence="7" id="KW-0479">Metal-binding</keyword>
<reference evidence="10" key="1">
    <citation type="submission" date="2021-12" db="EMBL/GenBank/DDBJ databases">
        <title>Curvularia clavata genome.</title>
        <authorList>
            <person name="Cao Y."/>
        </authorList>
    </citation>
    <scope>NUCLEOTIDE SEQUENCE</scope>
    <source>
        <strain evidence="10">Yc1106</strain>
    </source>
</reference>
<dbReference type="SUPFAM" id="SSF53098">
    <property type="entry name" value="Ribonuclease H-like"/>
    <property type="match status" value="1"/>
</dbReference>
<evidence type="ECO:0000256" key="8">
    <source>
        <dbReference type="SAM" id="MobiDB-lite"/>
    </source>
</evidence>
<proteinExistence type="inferred from homology"/>
<dbReference type="Proteomes" id="UP001056012">
    <property type="component" value="Chromosome 6"/>
</dbReference>
<dbReference type="PANTHER" id="PTHR12801">
    <property type="entry name" value="RNA EXONUCLEASE REXO1 / RECO3 FAMILY MEMBER-RELATED"/>
    <property type="match status" value="1"/>
</dbReference>
<evidence type="ECO:0000313" key="10">
    <source>
        <dbReference type="EMBL" id="USP81257.1"/>
    </source>
</evidence>
<dbReference type="OrthoDB" id="16516at2759"/>
<dbReference type="AlphaFoldDB" id="A0A9Q8ZFX9"/>
<dbReference type="GO" id="GO:0008270">
    <property type="term" value="F:zinc ion binding"/>
    <property type="evidence" value="ECO:0007669"/>
    <property type="project" value="UniProtKB-KW"/>
</dbReference>
<dbReference type="PROSITE" id="PS00028">
    <property type="entry name" value="ZINC_FINGER_C2H2_1"/>
    <property type="match status" value="2"/>
</dbReference>
<feature type="region of interest" description="Disordered" evidence="8">
    <location>
        <begin position="163"/>
        <end position="208"/>
    </location>
</feature>
<dbReference type="SMART" id="SM00355">
    <property type="entry name" value="ZnF_C2H2"/>
    <property type="match status" value="3"/>
</dbReference>
<dbReference type="SUPFAM" id="SSF57667">
    <property type="entry name" value="beta-beta-alpha zinc fingers"/>
    <property type="match status" value="1"/>
</dbReference>
<evidence type="ECO:0000313" key="11">
    <source>
        <dbReference type="Proteomes" id="UP001056012"/>
    </source>
</evidence>
<feature type="domain" description="C2H2-type" evidence="9">
    <location>
        <begin position="11"/>
        <end position="38"/>
    </location>
</feature>
<keyword evidence="7" id="KW-0863">Zinc-finger</keyword>
<protein>
    <recommendedName>
        <fullName evidence="9">C2H2-type domain-containing protein</fullName>
    </recommendedName>
</protein>
<evidence type="ECO:0000256" key="7">
    <source>
        <dbReference type="PROSITE-ProRule" id="PRU00042"/>
    </source>
</evidence>
<evidence type="ECO:0000256" key="1">
    <source>
        <dbReference type="ARBA" id="ARBA00004123"/>
    </source>
</evidence>
<dbReference type="InterPro" id="IPR012337">
    <property type="entry name" value="RNaseH-like_sf"/>
</dbReference>
<dbReference type="PROSITE" id="PS50157">
    <property type="entry name" value="ZINC_FINGER_C2H2_2"/>
    <property type="match status" value="2"/>
</dbReference>